<evidence type="ECO:0000313" key="1">
    <source>
        <dbReference type="EMBL" id="BDZ38117.1"/>
    </source>
</evidence>
<sequence length="173" mass="19354">MTHPGADGDDRGRVLVGESLDAAGDRVPTAELLGLPRPQRLQAVRGEHMRNAVQLRREMACEVRVPGVTVHDIRSRNVAHHREIRSERLHGGVGIHQFGRRAIGMRARLVTVGTERTHLYVDALPERSDEFRDVHARTTVDLRRVLLGDDVDSHDCTVVHRPLCALLWSHVGT</sequence>
<organism evidence="1 2">
    <name type="scientific">Microbacterium suwonense</name>
    <dbReference type="NCBI Taxonomy" id="683047"/>
    <lineage>
        <taxon>Bacteria</taxon>
        <taxon>Bacillati</taxon>
        <taxon>Actinomycetota</taxon>
        <taxon>Actinomycetes</taxon>
        <taxon>Micrococcales</taxon>
        <taxon>Microbacteriaceae</taxon>
        <taxon>Microbacterium</taxon>
    </lineage>
</organism>
<dbReference type="EMBL" id="AP027728">
    <property type="protein sequence ID" value="BDZ38117.1"/>
    <property type="molecule type" value="Genomic_DNA"/>
</dbReference>
<dbReference type="Proteomes" id="UP001321543">
    <property type="component" value="Chromosome"/>
</dbReference>
<gene>
    <name evidence="1" type="ORF">GCM10025863_07310</name>
</gene>
<name>A0ABM8FR39_9MICO</name>
<keyword evidence="2" id="KW-1185">Reference proteome</keyword>
<reference evidence="2" key="1">
    <citation type="journal article" date="2019" name="Int. J. Syst. Evol. Microbiol.">
        <title>The Global Catalogue of Microorganisms (GCM) 10K type strain sequencing project: providing services to taxonomists for standard genome sequencing and annotation.</title>
        <authorList>
            <consortium name="The Broad Institute Genomics Platform"/>
            <consortium name="The Broad Institute Genome Sequencing Center for Infectious Disease"/>
            <person name="Wu L."/>
            <person name="Ma J."/>
        </authorList>
    </citation>
    <scope>NUCLEOTIDE SEQUENCE [LARGE SCALE GENOMIC DNA]</scope>
    <source>
        <strain evidence="2">NBRC 106310</strain>
    </source>
</reference>
<evidence type="ECO:0000313" key="2">
    <source>
        <dbReference type="Proteomes" id="UP001321543"/>
    </source>
</evidence>
<proteinExistence type="predicted"/>
<accession>A0ABM8FR39</accession>
<protein>
    <submittedName>
        <fullName evidence="1">Uncharacterized protein</fullName>
    </submittedName>
</protein>